<comment type="subcellular location">
    <subcellularLocation>
        <location evidence="1">Membrane</location>
        <topology evidence="1">Multi-pass membrane protein</topology>
    </subcellularLocation>
</comment>
<dbReference type="Proteomes" id="UP000673691">
    <property type="component" value="Unassembled WGS sequence"/>
</dbReference>
<dbReference type="PANTHER" id="PTHR14269:SF61">
    <property type="entry name" value="CDP-DIACYLGLYCEROL--SERINE O-PHOSPHATIDYLTRANSFERASE"/>
    <property type="match status" value="1"/>
</dbReference>
<keyword evidence="6" id="KW-0443">Lipid metabolism</keyword>
<evidence type="ECO:0000256" key="1">
    <source>
        <dbReference type="ARBA" id="ARBA00004141"/>
    </source>
</evidence>
<evidence type="ECO:0000256" key="3">
    <source>
        <dbReference type="ARBA" id="ARBA00022679"/>
    </source>
</evidence>
<feature type="non-terminal residue" evidence="12">
    <location>
        <position position="120"/>
    </location>
</feature>
<evidence type="ECO:0008006" key="14">
    <source>
        <dbReference type="Google" id="ProtNLM"/>
    </source>
</evidence>
<evidence type="ECO:0000256" key="2">
    <source>
        <dbReference type="ARBA" id="ARBA00022516"/>
    </source>
</evidence>
<dbReference type="InterPro" id="IPR048254">
    <property type="entry name" value="CDP_ALCOHOL_P_TRANSF_CS"/>
</dbReference>
<accession>A0A8H7ZN68</accession>
<dbReference type="AlphaFoldDB" id="A0A8H7ZN68"/>
<dbReference type="PROSITE" id="PS00379">
    <property type="entry name" value="CDP_ALCOHOL_P_TRANSF"/>
    <property type="match status" value="1"/>
</dbReference>
<reference evidence="12 13" key="1">
    <citation type="journal article" name="Sci. Rep.">
        <title>Genome-scale phylogenetic analyses confirm Olpidium as the closest living zoosporic fungus to the non-flagellated, terrestrial fungi.</title>
        <authorList>
            <person name="Chang Y."/>
            <person name="Rochon D."/>
            <person name="Sekimoto S."/>
            <person name="Wang Y."/>
            <person name="Chovatia M."/>
            <person name="Sandor L."/>
            <person name="Salamov A."/>
            <person name="Grigoriev I.V."/>
            <person name="Stajich J.E."/>
            <person name="Spatafora J.W."/>
        </authorList>
    </citation>
    <scope>NUCLEOTIDE SEQUENCE [LARGE SCALE GENOMIC DNA]</scope>
    <source>
        <strain evidence="12">S191</strain>
    </source>
</reference>
<dbReference type="OrthoDB" id="448573at2759"/>
<dbReference type="GO" id="GO:0016780">
    <property type="term" value="F:phosphotransferase activity, for other substituted phosphate groups"/>
    <property type="evidence" value="ECO:0007669"/>
    <property type="project" value="InterPro"/>
</dbReference>
<keyword evidence="9" id="KW-1208">Phospholipid metabolism</keyword>
<dbReference type="PANTHER" id="PTHR14269">
    <property type="entry name" value="CDP-DIACYLGLYCEROL--GLYCEROL-3-PHOSPHATE 3-PHOSPHATIDYLTRANSFERASE-RELATED"/>
    <property type="match status" value="1"/>
</dbReference>
<evidence type="ECO:0000256" key="7">
    <source>
        <dbReference type="ARBA" id="ARBA00023136"/>
    </source>
</evidence>
<keyword evidence="8" id="KW-0594">Phospholipid biosynthesis</keyword>
<gene>
    <name evidence="12" type="ORF">BJ554DRAFT_4058</name>
</gene>
<evidence type="ECO:0000313" key="13">
    <source>
        <dbReference type="Proteomes" id="UP000673691"/>
    </source>
</evidence>
<dbReference type="Gene3D" id="1.20.120.1760">
    <property type="match status" value="1"/>
</dbReference>
<evidence type="ECO:0000256" key="11">
    <source>
        <dbReference type="SAM" id="Phobius"/>
    </source>
</evidence>
<evidence type="ECO:0000256" key="5">
    <source>
        <dbReference type="ARBA" id="ARBA00022989"/>
    </source>
</evidence>
<name>A0A8H7ZN68_9FUNG</name>
<evidence type="ECO:0000256" key="6">
    <source>
        <dbReference type="ARBA" id="ARBA00023098"/>
    </source>
</evidence>
<sequence>MSFLDRQVLAMEFFFFLFFCLLVNFLFLTLVFGEYSATFLDWLDGRIARWRNKSSLLGQELDSLADLISFGVAPVVLAFATGLHSPADMFVLSFFVCCGISRLARYNATVANLPRDAAGR</sequence>
<comment type="similarity">
    <text evidence="10">Belongs to the CDP-alcohol phosphatidyltransferase class-I family.</text>
</comment>
<keyword evidence="5 11" id="KW-1133">Transmembrane helix</keyword>
<keyword evidence="3 10" id="KW-0808">Transferase</keyword>
<comment type="caution">
    <text evidence="12">The sequence shown here is derived from an EMBL/GenBank/DDBJ whole genome shotgun (WGS) entry which is preliminary data.</text>
</comment>
<dbReference type="GO" id="GO:0008654">
    <property type="term" value="P:phospholipid biosynthetic process"/>
    <property type="evidence" value="ECO:0007669"/>
    <property type="project" value="UniProtKB-KW"/>
</dbReference>
<dbReference type="Pfam" id="PF01066">
    <property type="entry name" value="CDP-OH_P_transf"/>
    <property type="match status" value="1"/>
</dbReference>
<organism evidence="12 13">
    <name type="scientific">Olpidium bornovanus</name>
    <dbReference type="NCBI Taxonomy" id="278681"/>
    <lineage>
        <taxon>Eukaryota</taxon>
        <taxon>Fungi</taxon>
        <taxon>Fungi incertae sedis</taxon>
        <taxon>Olpidiomycota</taxon>
        <taxon>Olpidiomycotina</taxon>
        <taxon>Olpidiomycetes</taxon>
        <taxon>Olpidiales</taxon>
        <taxon>Olpidiaceae</taxon>
        <taxon>Olpidium</taxon>
    </lineage>
</organism>
<keyword evidence="2" id="KW-0444">Lipid biosynthesis</keyword>
<keyword evidence="4 11" id="KW-0812">Transmembrane</keyword>
<protein>
    <recommendedName>
        <fullName evidence="14">CDP-diacylglycerol--serine O-phosphatidyltransferase</fullName>
    </recommendedName>
</protein>
<evidence type="ECO:0000256" key="4">
    <source>
        <dbReference type="ARBA" id="ARBA00022692"/>
    </source>
</evidence>
<keyword evidence="7 11" id="KW-0472">Membrane</keyword>
<proteinExistence type="inferred from homology"/>
<feature type="transmembrane region" description="Helical" evidence="11">
    <location>
        <begin position="13"/>
        <end position="43"/>
    </location>
</feature>
<dbReference type="EMBL" id="JAEFCI010012033">
    <property type="protein sequence ID" value="KAG5456250.1"/>
    <property type="molecule type" value="Genomic_DNA"/>
</dbReference>
<evidence type="ECO:0000313" key="12">
    <source>
        <dbReference type="EMBL" id="KAG5456250.1"/>
    </source>
</evidence>
<evidence type="ECO:0000256" key="8">
    <source>
        <dbReference type="ARBA" id="ARBA00023209"/>
    </source>
</evidence>
<dbReference type="InterPro" id="IPR050324">
    <property type="entry name" value="CDP-alcohol_PTase-I"/>
</dbReference>
<keyword evidence="13" id="KW-1185">Reference proteome</keyword>
<evidence type="ECO:0000256" key="10">
    <source>
        <dbReference type="RuleBase" id="RU003750"/>
    </source>
</evidence>
<dbReference type="InterPro" id="IPR000462">
    <property type="entry name" value="CDP-OH_P_trans"/>
</dbReference>
<evidence type="ECO:0000256" key="9">
    <source>
        <dbReference type="ARBA" id="ARBA00023264"/>
    </source>
</evidence>
<dbReference type="InterPro" id="IPR043130">
    <property type="entry name" value="CDP-OH_PTrfase_TM_dom"/>
</dbReference>
<dbReference type="GO" id="GO:0016020">
    <property type="term" value="C:membrane"/>
    <property type="evidence" value="ECO:0007669"/>
    <property type="project" value="UniProtKB-SubCell"/>
</dbReference>